<feature type="compositionally biased region" description="Basic and acidic residues" evidence="1">
    <location>
        <begin position="245"/>
        <end position="254"/>
    </location>
</feature>
<dbReference type="AlphaFoldDB" id="A0A933L3X0"/>
<gene>
    <name evidence="3" type="ORF">HY834_17175</name>
</gene>
<protein>
    <submittedName>
        <fullName evidence="3">AsmA family protein</fullName>
    </submittedName>
</protein>
<feature type="region of interest" description="Disordered" evidence="1">
    <location>
        <begin position="235"/>
        <end position="254"/>
    </location>
</feature>
<proteinExistence type="predicted"/>
<dbReference type="Pfam" id="PF05170">
    <property type="entry name" value="AsmA"/>
    <property type="match status" value="1"/>
</dbReference>
<dbReference type="Proteomes" id="UP000782610">
    <property type="component" value="Unassembled WGS sequence"/>
</dbReference>
<dbReference type="InterPro" id="IPR007844">
    <property type="entry name" value="AsmA"/>
</dbReference>
<accession>A0A933L3X0</accession>
<dbReference type="InterPro" id="IPR052894">
    <property type="entry name" value="AsmA-related"/>
</dbReference>
<comment type="caution">
    <text evidence="3">The sequence shown here is derived from an EMBL/GenBank/DDBJ whole genome shotgun (WGS) entry which is preliminary data.</text>
</comment>
<evidence type="ECO:0000313" key="3">
    <source>
        <dbReference type="EMBL" id="MBI4923473.1"/>
    </source>
</evidence>
<feature type="compositionally biased region" description="Basic and acidic residues" evidence="1">
    <location>
        <begin position="1151"/>
        <end position="1171"/>
    </location>
</feature>
<dbReference type="PANTHER" id="PTHR30441:SF4">
    <property type="entry name" value="PROTEIN ASMA"/>
    <property type="match status" value="1"/>
</dbReference>
<reference evidence="3" key="1">
    <citation type="submission" date="2020-07" db="EMBL/GenBank/DDBJ databases">
        <title>Huge and variable diversity of episymbiotic CPR bacteria and DPANN archaea in groundwater ecosystems.</title>
        <authorList>
            <person name="He C.Y."/>
            <person name="Keren R."/>
            <person name="Whittaker M."/>
            <person name="Farag I.F."/>
            <person name="Doudna J."/>
            <person name="Cate J.H.D."/>
            <person name="Banfield J.F."/>
        </authorList>
    </citation>
    <scope>NUCLEOTIDE SEQUENCE</scope>
    <source>
        <strain evidence="3">NC_groundwater_1586_Pr3_B-0.1um_66_15</strain>
    </source>
</reference>
<name>A0A933L3X0_9HYPH</name>
<feature type="domain" description="AsmA" evidence="2">
    <location>
        <begin position="5"/>
        <end position="199"/>
    </location>
</feature>
<dbReference type="EMBL" id="JACRAF010000056">
    <property type="protein sequence ID" value="MBI4923473.1"/>
    <property type="molecule type" value="Genomic_DNA"/>
</dbReference>
<feature type="region of interest" description="Disordered" evidence="1">
    <location>
        <begin position="1151"/>
        <end position="1185"/>
    </location>
</feature>
<organism evidence="3 4">
    <name type="scientific">Devosia nanyangense</name>
    <dbReference type="NCBI Taxonomy" id="1228055"/>
    <lineage>
        <taxon>Bacteria</taxon>
        <taxon>Pseudomonadati</taxon>
        <taxon>Pseudomonadota</taxon>
        <taxon>Alphaproteobacteria</taxon>
        <taxon>Hyphomicrobiales</taxon>
        <taxon>Devosiaceae</taxon>
        <taxon>Devosia</taxon>
    </lineage>
</organism>
<evidence type="ECO:0000256" key="1">
    <source>
        <dbReference type="SAM" id="MobiDB-lite"/>
    </source>
</evidence>
<evidence type="ECO:0000259" key="2">
    <source>
        <dbReference type="Pfam" id="PF05170"/>
    </source>
</evidence>
<evidence type="ECO:0000313" key="4">
    <source>
        <dbReference type="Proteomes" id="UP000782610"/>
    </source>
</evidence>
<dbReference type="GO" id="GO:0090313">
    <property type="term" value="P:regulation of protein targeting to membrane"/>
    <property type="evidence" value="ECO:0007669"/>
    <property type="project" value="TreeGrafter"/>
</dbReference>
<dbReference type="GO" id="GO:0005886">
    <property type="term" value="C:plasma membrane"/>
    <property type="evidence" value="ECO:0007669"/>
    <property type="project" value="TreeGrafter"/>
</dbReference>
<dbReference type="PANTHER" id="PTHR30441">
    <property type="entry name" value="DUF748 DOMAIN-CONTAINING PROTEIN"/>
    <property type="match status" value="1"/>
</dbReference>
<sequence>MLNRLFIAIGVLVILAIGAAFVVPRFVQWGDYRGRLETMAAEVFSTEVAITGDIQLTLLPQPKLEFTKVRVGPAGRPAMEVERVEAEFSLFDFLRDQYRVTRLKLDHAVVNLAVGADGTLGSVLVLKPDAAQSSVSIANADVVEGTIRLADARSGESYAVEAVNGQVRLEALRGPFSFQGTASFDGAGYGLRIGTGAFDQSGATTLSAYLKADDDSFAVETGGVLQVGASPKYAGDLTYRRPPPKPKEGETADAGRGDFVLEGKLEAAADRVLLSNYTVIPDENRSATRLTGAAELKLGKGMAFNAVVSGGVIALPPRDATKELAEPPYELVRLLSETPLPPIPEIPGTIGLDIAELNLRAVSLRDLRLDAATDGKSWTIKDFAATLPGGTSVGFSGNLSVVDGHPIFAGGIALTTEHLDRLAQLWRKPPEGNPLFNVPGSLTADVALSSDALTLSSGTLVVAGINQGFDAEIGFGATRRLKLDAHFTTLGEAESAAIGALLPDVNAGGSFGATFPTGEISLSASKAVLFGLQGTELALVAGWEGGVVQFSKLSAVDLGGAAFDAKLTAFGTLAKPELSGSGTVRIADGAPAIDAMLTGLDTPLAVRVFLGRSLPADLVLQLDAPAGDGGQTLSATGKLGTAEAMLDAKLAAGLVNALTAPIAARLDLRSDSPGLMTAQLGLGDAALFDGRAPLHLTASIEGVPSNSYETHFSLEGGDDHIAFSGNVVPGDFTRITGDGDVDAKLGDPGGLVEAMGAGGVYVPPISGKGRLQFVGLDSVKLSEIEVAGASGDLEWSRLGDLASVTGSIVLPSLEVSALLPVLAGASATITGGDGAWPDGPIDIGAAPRRSEGRIDIAVATLTAGGGPLVSDGRFGLDWDAQSVHLRNLSGSVGGGTIGFDASVCCSNGAQTGKQISGRLTLAGVSIDALAPPAIAAALDGRLDASAAFDGNGASVAEAVAAMTGTGSYTITDFVAAHFDPGTFNEAGALSGVVDMTPEALGEAVTARLGAGPFAAPSATGTFTLAGGMLRGPNLAISGAGARIFGGAALRLEDLTLNARYAMTPTDLADPASAIDLTAAEIAAVVSGPLWSPVTSYDVSSLIDGMKIKASEIELVRLEQLRAEDEARRKAAAEEQARLAAEQAAAAAAKNAADEAAAKKAAEEAAAKKAAEEAAAQQAPPQDLGL</sequence>